<evidence type="ECO:0000256" key="1">
    <source>
        <dbReference type="SAM" id="SignalP"/>
    </source>
</evidence>
<feature type="chain" id="PRO_5009235719" evidence="1">
    <location>
        <begin position="17"/>
        <end position="165"/>
    </location>
</feature>
<sequence length="165" mass="18441">MKLAFTLFFTVVNSLAVSVINTDDYQEWALSNPNNTYENVVEPIESCNVVTLESVDENENVVDTFQLELDGDALEWWSEQTNSLIPANDSNYTTSIDQTLQPQPTSLSTTAVSGVNSSLFKRLPATIKNCGWFCGLSYHCRGALTACKNCRGFGKRWLKHCVLSW</sequence>
<name>A0A1G4IU86_9SACH</name>
<protein>
    <submittedName>
        <fullName evidence="2">LAMI_0B01464g1_1</fullName>
    </submittedName>
</protein>
<proteinExistence type="predicted"/>
<dbReference type="AlphaFoldDB" id="A0A1G4IU86"/>
<keyword evidence="1" id="KW-0732">Signal</keyword>
<keyword evidence="3" id="KW-1185">Reference proteome</keyword>
<reference evidence="2 3" key="1">
    <citation type="submission" date="2016-03" db="EMBL/GenBank/DDBJ databases">
        <authorList>
            <person name="Devillers H."/>
        </authorList>
    </citation>
    <scope>NUCLEOTIDE SEQUENCE [LARGE SCALE GENOMIC DNA]</scope>
    <source>
        <strain evidence="2">CBS 11717</strain>
    </source>
</reference>
<evidence type="ECO:0000313" key="3">
    <source>
        <dbReference type="Proteomes" id="UP000191024"/>
    </source>
</evidence>
<accession>A0A1G4IU86</accession>
<dbReference type="EMBL" id="LT598464">
    <property type="protein sequence ID" value="SCU80268.1"/>
    <property type="molecule type" value="Genomic_DNA"/>
</dbReference>
<evidence type="ECO:0000313" key="2">
    <source>
        <dbReference type="EMBL" id="SCU80268.1"/>
    </source>
</evidence>
<feature type="signal peptide" evidence="1">
    <location>
        <begin position="1"/>
        <end position="16"/>
    </location>
</feature>
<organism evidence="2 3">
    <name type="scientific">Lachancea mirantina</name>
    <dbReference type="NCBI Taxonomy" id="1230905"/>
    <lineage>
        <taxon>Eukaryota</taxon>
        <taxon>Fungi</taxon>
        <taxon>Dikarya</taxon>
        <taxon>Ascomycota</taxon>
        <taxon>Saccharomycotina</taxon>
        <taxon>Saccharomycetes</taxon>
        <taxon>Saccharomycetales</taxon>
        <taxon>Saccharomycetaceae</taxon>
        <taxon>Lachancea</taxon>
    </lineage>
</organism>
<dbReference type="Proteomes" id="UP000191024">
    <property type="component" value="Chromosome B"/>
</dbReference>
<gene>
    <name evidence="2" type="ORF">LAMI_0B01464G</name>
</gene>